<dbReference type="AlphaFoldDB" id="A0AAW2YJ93"/>
<keyword evidence="1" id="KW-0653">Protein transport</keyword>
<dbReference type="InterPro" id="IPR045875">
    <property type="entry name" value="NTF2"/>
</dbReference>
<organism evidence="3 4">
    <name type="scientific">Acrasis kona</name>
    <dbReference type="NCBI Taxonomy" id="1008807"/>
    <lineage>
        <taxon>Eukaryota</taxon>
        <taxon>Discoba</taxon>
        <taxon>Heterolobosea</taxon>
        <taxon>Tetramitia</taxon>
        <taxon>Eutetramitia</taxon>
        <taxon>Acrasidae</taxon>
        <taxon>Acrasis</taxon>
    </lineage>
</organism>
<dbReference type="Pfam" id="PF02136">
    <property type="entry name" value="NTF2"/>
    <property type="match status" value="1"/>
</dbReference>
<dbReference type="EMBL" id="JAOPGA020000144">
    <property type="protein sequence ID" value="KAL0477124.1"/>
    <property type="molecule type" value="Genomic_DNA"/>
</dbReference>
<dbReference type="InterPro" id="IPR018222">
    <property type="entry name" value="Nuclear_transport_factor_2_euk"/>
</dbReference>
<evidence type="ECO:0000256" key="1">
    <source>
        <dbReference type="RuleBase" id="RU369002"/>
    </source>
</evidence>
<keyword evidence="1" id="KW-0539">Nucleus</keyword>
<comment type="subcellular location">
    <subcellularLocation>
        <location evidence="1">Cytoplasm</location>
    </subcellularLocation>
    <subcellularLocation>
        <location evidence="1">Nucleus</location>
    </subcellularLocation>
</comment>
<keyword evidence="1" id="KW-0963">Cytoplasm</keyword>
<proteinExistence type="predicted"/>
<dbReference type="PANTHER" id="PTHR12612">
    <property type="entry name" value="NUCLEAR TRANSPORT FACTOR 2"/>
    <property type="match status" value="1"/>
</dbReference>
<feature type="domain" description="NTF2" evidence="2">
    <location>
        <begin position="16"/>
        <end position="132"/>
    </location>
</feature>
<sequence length="148" mass="17019">MSSISEDVIVTASKWGAETFIPNYFRFMDSNRQETLKLYKDWTSIVWNGQKYGAQQYSQILQSLPPTTHDVESIDVQPIETTLSLSSPNLLVIVTGSVTYNNDNSTKRLFTQNFVIFSEQQGYFIASDNFRWIAPCTSRKKNVNMNKR</sequence>
<evidence type="ECO:0000313" key="3">
    <source>
        <dbReference type="EMBL" id="KAL0477124.1"/>
    </source>
</evidence>
<evidence type="ECO:0000259" key="2">
    <source>
        <dbReference type="PROSITE" id="PS50177"/>
    </source>
</evidence>
<dbReference type="GO" id="GO:0015031">
    <property type="term" value="P:protein transport"/>
    <property type="evidence" value="ECO:0007669"/>
    <property type="project" value="UniProtKB-KW"/>
</dbReference>
<name>A0AAW2YJ93_9EUKA</name>
<protein>
    <recommendedName>
        <fullName evidence="1">NTF2-related export protein</fullName>
    </recommendedName>
</protein>
<dbReference type="InterPro" id="IPR002075">
    <property type="entry name" value="NTF2_dom"/>
</dbReference>
<dbReference type="PROSITE" id="PS50177">
    <property type="entry name" value="NTF2_DOMAIN"/>
    <property type="match status" value="1"/>
</dbReference>
<comment type="caution">
    <text evidence="3">The sequence shown here is derived from an EMBL/GenBank/DDBJ whole genome shotgun (WGS) entry which is preliminary data.</text>
</comment>
<dbReference type="GO" id="GO:0006913">
    <property type="term" value="P:nucleocytoplasmic transport"/>
    <property type="evidence" value="ECO:0007669"/>
    <property type="project" value="UniProtKB-UniRule"/>
</dbReference>
<dbReference type="CDD" id="cd00780">
    <property type="entry name" value="NTF2"/>
    <property type="match status" value="1"/>
</dbReference>
<gene>
    <name evidence="3" type="ORF">AKO1_005959</name>
</gene>
<evidence type="ECO:0000313" key="4">
    <source>
        <dbReference type="Proteomes" id="UP001431209"/>
    </source>
</evidence>
<dbReference type="GO" id="GO:0005737">
    <property type="term" value="C:cytoplasm"/>
    <property type="evidence" value="ECO:0007669"/>
    <property type="project" value="UniProtKB-SubCell"/>
</dbReference>
<dbReference type="InterPro" id="IPR032710">
    <property type="entry name" value="NTF2-like_dom_sf"/>
</dbReference>
<dbReference type="GO" id="GO:0005634">
    <property type="term" value="C:nucleus"/>
    <property type="evidence" value="ECO:0007669"/>
    <property type="project" value="UniProtKB-SubCell"/>
</dbReference>
<dbReference type="GO" id="GO:0051028">
    <property type="term" value="P:mRNA transport"/>
    <property type="evidence" value="ECO:0007669"/>
    <property type="project" value="UniProtKB-UniRule"/>
</dbReference>
<keyword evidence="1" id="KW-0813">Transport</keyword>
<dbReference type="Gene3D" id="3.10.450.50">
    <property type="match status" value="1"/>
</dbReference>
<reference evidence="3 4" key="1">
    <citation type="submission" date="2024-03" db="EMBL/GenBank/DDBJ databases">
        <title>The Acrasis kona genome and developmental transcriptomes reveal deep origins of eukaryotic multicellular pathways.</title>
        <authorList>
            <person name="Sheikh S."/>
            <person name="Fu C.-J."/>
            <person name="Brown M.W."/>
            <person name="Baldauf S.L."/>
        </authorList>
    </citation>
    <scope>NUCLEOTIDE SEQUENCE [LARGE SCALE GENOMIC DNA]</scope>
    <source>
        <strain evidence="3 4">ATCC MYA-3509</strain>
    </source>
</reference>
<dbReference type="SUPFAM" id="SSF54427">
    <property type="entry name" value="NTF2-like"/>
    <property type="match status" value="1"/>
</dbReference>
<comment type="function">
    <text evidence="1">Has a role in nuclear-cytoplasmic transport of proteins and mRNAs.</text>
</comment>
<dbReference type="Proteomes" id="UP001431209">
    <property type="component" value="Unassembled WGS sequence"/>
</dbReference>
<keyword evidence="4" id="KW-1185">Reference proteome</keyword>
<accession>A0AAW2YJ93</accession>